<evidence type="ECO:0000313" key="6">
    <source>
        <dbReference type="Ensembl" id="ENSSPUP00000012649.1"/>
    </source>
</evidence>
<dbReference type="AlphaFoldDB" id="A0A8D0GR87"/>
<keyword evidence="7" id="KW-1185">Reference proteome</keyword>
<dbReference type="Gene3D" id="3.40.50.300">
    <property type="entry name" value="P-loop containing nucleotide triphosphate hydrolases"/>
    <property type="match status" value="1"/>
</dbReference>
<dbReference type="FunFam" id="3.40.50.300:FF:000366">
    <property type="entry name" value="GTPase, IMAP family member 2"/>
    <property type="match status" value="1"/>
</dbReference>
<protein>
    <recommendedName>
        <fullName evidence="5">AIG1-type G domain-containing protein</fullName>
    </recommendedName>
</protein>
<evidence type="ECO:0000256" key="4">
    <source>
        <dbReference type="SAM" id="MobiDB-lite"/>
    </source>
</evidence>
<name>A0A8D0GR87_SPHPU</name>
<comment type="similarity">
    <text evidence="1">Belongs to the TRAFAC class TrmE-Era-EngA-EngB-Septin-like GTPase superfamily. AIG1/Toc34/Toc159-like paraseptin GTPase family. IAN subfamily.</text>
</comment>
<reference evidence="6" key="1">
    <citation type="submission" date="2025-08" db="UniProtKB">
        <authorList>
            <consortium name="Ensembl"/>
        </authorList>
    </citation>
    <scope>IDENTIFICATION</scope>
</reference>
<feature type="compositionally biased region" description="Basic and acidic residues" evidence="4">
    <location>
        <begin position="40"/>
        <end position="56"/>
    </location>
</feature>
<dbReference type="GeneTree" id="ENSGT00940000154844"/>
<feature type="domain" description="AIG1-type G" evidence="5">
    <location>
        <begin position="79"/>
        <end position="282"/>
    </location>
</feature>
<dbReference type="Ensembl" id="ENSSPUT00000013487.1">
    <property type="protein sequence ID" value="ENSSPUP00000012649.1"/>
    <property type="gene ID" value="ENSSPUG00000009744.1"/>
</dbReference>
<keyword evidence="3" id="KW-0342">GTP-binding</keyword>
<dbReference type="SUPFAM" id="SSF52540">
    <property type="entry name" value="P-loop containing nucleoside triphosphate hydrolases"/>
    <property type="match status" value="1"/>
</dbReference>
<feature type="region of interest" description="Disordered" evidence="4">
    <location>
        <begin position="311"/>
        <end position="363"/>
    </location>
</feature>
<proteinExistence type="inferred from homology"/>
<dbReference type="InterPro" id="IPR006703">
    <property type="entry name" value="G_AIG1"/>
</dbReference>
<evidence type="ECO:0000256" key="2">
    <source>
        <dbReference type="ARBA" id="ARBA00022741"/>
    </source>
</evidence>
<dbReference type="PANTHER" id="PTHR10903">
    <property type="entry name" value="GTPASE, IMAP FAMILY MEMBER-RELATED"/>
    <property type="match status" value="1"/>
</dbReference>
<dbReference type="CDD" id="cd01852">
    <property type="entry name" value="AIG1"/>
    <property type="match status" value="1"/>
</dbReference>
<dbReference type="InterPro" id="IPR027417">
    <property type="entry name" value="P-loop_NTPase"/>
</dbReference>
<dbReference type="InterPro" id="IPR045058">
    <property type="entry name" value="GIMA/IAN/Toc"/>
</dbReference>
<sequence>MTDYQSFGETEKEEMDGMKNEPCAVNVYDTGGSSQSPKELSPERKELNLKRRKMEETCEDSDDPDYVKLEKLNPSDSEAECWQIILVGKTGGGRSATGNSILGRKVFESKLEAKSVTKTCAQASRGWGWRKIVITDTPDIFNAEVPDEDTFLEISRCFALSSPGPHALVLVTQLGRFTAEDKEAVSRVQGIFGQHVLKFMVILFTRKEDLDGDPLPQYVENSGNSDLTWLVEQCGGRYCAFNNRATGADRESQVQELMQLVEAMVYQNGGKCYREIEGRVRWHIDCGLRAALNSLGTGISAGWTYMWGGERGDPARASSQTDGTDEGSGEQPSHHLLTEVGEASEKGLAVPVASPPAQEEGEL</sequence>
<keyword evidence="2" id="KW-0547">Nucleotide-binding</keyword>
<evidence type="ECO:0000259" key="5">
    <source>
        <dbReference type="PROSITE" id="PS51720"/>
    </source>
</evidence>
<dbReference type="GO" id="GO:0005525">
    <property type="term" value="F:GTP binding"/>
    <property type="evidence" value="ECO:0007669"/>
    <property type="project" value="UniProtKB-KW"/>
</dbReference>
<evidence type="ECO:0000313" key="7">
    <source>
        <dbReference type="Proteomes" id="UP000694392"/>
    </source>
</evidence>
<reference evidence="6" key="2">
    <citation type="submission" date="2025-09" db="UniProtKB">
        <authorList>
            <consortium name="Ensembl"/>
        </authorList>
    </citation>
    <scope>IDENTIFICATION</scope>
</reference>
<accession>A0A8D0GR87</accession>
<evidence type="ECO:0000256" key="3">
    <source>
        <dbReference type="ARBA" id="ARBA00023134"/>
    </source>
</evidence>
<organism evidence="6 7">
    <name type="scientific">Sphenodon punctatus</name>
    <name type="common">Tuatara</name>
    <name type="synonym">Hatteria punctata</name>
    <dbReference type="NCBI Taxonomy" id="8508"/>
    <lineage>
        <taxon>Eukaryota</taxon>
        <taxon>Metazoa</taxon>
        <taxon>Chordata</taxon>
        <taxon>Craniata</taxon>
        <taxon>Vertebrata</taxon>
        <taxon>Euteleostomi</taxon>
        <taxon>Lepidosauria</taxon>
        <taxon>Sphenodontia</taxon>
        <taxon>Sphenodontidae</taxon>
        <taxon>Sphenodon</taxon>
    </lineage>
</organism>
<dbReference type="Pfam" id="PF04548">
    <property type="entry name" value="AIG1"/>
    <property type="match status" value="1"/>
</dbReference>
<dbReference type="Proteomes" id="UP000694392">
    <property type="component" value="Unplaced"/>
</dbReference>
<feature type="region of interest" description="Disordered" evidence="4">
    <location>
        <begin position="1"/>
        <end position="63"/>
    </location>
</feature>
<dbReference type="PROSITE" id="PS51720">
    <property type="entry name" value="G_AIG1"/>
    <property type="match status" value="1"/>
</dbReference>
<evidence type="ECO:0000256" key="1">
    <source>
        <dbReference type="ARBA" id="ARBA00008535"/>
    </source>
</evidence>
<dbReference type="PANTHER" id="PTHR10903:SF73">
    <property type="entry name" value="GTPASE IMAP FAMILY MEMBER 8"/>
    <property type="match status" value="1"/>
</dbReference>